<evidence type="ECO:0000313" key="1">
    <source>
        <dbReference type="EMBL" id="TMN23423.1"/>
    </source>
</evidence>
<dbReference type="EMBL" id="VCIA01000001">
    <property type="protein sequence ID" value="TMN23423.1"/>
    <property type="molecule type" value="Genomic_DNA"/>
</dbReference>
<gene>
    <name evidence="1" type="ORF">FFL34_15955</name>
</gene>
<name>A0A5S3R822_9BACI</name>
<evidence type="ECO:0000313" key="2">
    <source>
        <dbReference type="Proteomes" id="UP000306980"/>
    </source>
</evidence>
<reference evidence="1 2" key="1">
    <citation type="submission" date="2019-05" db="EMBL/GenBank/DDBJ databases">
        <title>Genomic analysis of Lentibacillus sp. NKC220-2.</title>
        <authorList>
            <person name="Oh Y.J."/>
        </authorList>
    </citation>
    <scope>NUCLEOTIDE SEQUENCE [LARGE SCALE GENOMIC DNA]</scope>
    <source>
        <strain evidence="1 2">NKC220-2</strain>
    </source>
</reference>
<organism evidence="1 2">
    <name type="scientific">Lentibacillus cibarius</name>
    <dbReference type="NCBI Taxonomy" id="2583219"/>
    <lineage>
        <taxon>Bacteria</taxon>
        <taxon>Bacillati</taxon>
        <taxon>Bacillota</taxon>
        <taxon>Bacilli</taxon>
        <taxon>Bacillales</taxon>
        <taxon>Bacillaceae</taxon>
        <taxon>Lentibacillus</taxon>
    </lineage>
</organism>
<dbReference type="AlphaFoldDB" id="A0A5S3R822"/>
<sequence>MSQMILRPLSRNITGRPRLLTISSRKSKKIWAQMIGPKHNIRGGLICILNEMNLIVTRLANPLTGS</sequence>
<comment type="caution">
    <text evidence="1">The sequence shown here is derived from an EMBL/GenBank/DDBJ whole genome shotgun (WGS) entry which is preliminary data.</text>
</comment>
<dbReference type="Proteomes" id="UP000306980">
    <property type="component" value="Unassembled WGS sequence"/>
</dbReference>
<protein>
    <submittedName>
        <fullName evidence="1">Uncharacterized protein</fullName>
    </submittedName>
</protein>
<accession>A0A5S3R822</accession>
<proteinExistence type="predicted"/>